<accession>A0A0F9FDK8</accession>
<comment type="caution">
    <text evidence="1">The sequence shown here is derived from an EMBL/GenBank/DDBJ whole genome shotgun (WGS) entry which is preliminary data.</text>
</comment>
<evidence type="ECO:0000313" key="1">
    <source>
        <dbReference type="EMBL" id="KKL76531.1"/>
    </source>
</evidence>
<protein>
    <submittedName>
        <fullName evidence="1">Uncharacterized protein</fullName>
    </submittedName>
</protein>
<proteinExistence type="predicted"/>
<reference evidence="1" key="1">
    <citation type="journal article" date="2015" name="Nature">
        <title>Complex archaea that bridge the gap between prokaryotes and eukaryotes.</title>
        <authorList>
            <person name="Spang A."/>
            <person name="Saw J.H."/>
            <person name="Jorgensen S.L."/>
            <person name="Zaremba-Niedzwiedzka K."/>
            <person name="Martijn J."/>
            <person name="Lind A.E."/>
            <person name="van Eijk R."/>
            <person name="Schleper C."/>
            <person name="Guy L."/>
            <person name="Ettema T.J."/>
        </authorList>
    </citation>
    <scope>NUCLEOTIDE SEQUENCE</scope>
</reference>
<gene>
    <name evidence="1" type="ORF">LCGC14_2043960</name>
</gene>
<dbReference type="AlphaFoldDB" id="A0A0F9FDK8"/>
<sequence>MSDQQLTEYQKMVKEMLAEENKGFSDWEIDFLDSLNTQTYSFTVKQKQVIEKIYKKKM</sequence>
<dbReference type="EMBL" id="LAZR01024014">
    <property type="protein sequence ID" value="KKL76531.1"/>
    <property type="molecule type" value="Genomic_DNA"/>
</dbReference>
<organism evidence="1">
    <name type="scientific">marine sediment metagenome</name>
    <dbReference type="NCBI Taxonomy" id="412755"/>
    <lineage>
        <taxon>unclassified sequences</taxon>
        <taxon>metagenomes</taxon>
        <taxon>ecological metagenomes</taxon>
    </lineage>
</organism>
<name>A0A0F9FDK8_9ZZZZ</name>